<dbReference type="InterPro" id="IPR010255">
    <property type="entry name" value="Haem_peroxidase_sf"/>
</dbReference>
<protein>
    <submittedName>
        <fullName evidence="4">Peroxidasin</fullName>
    </submittedName>
</protein>
<gene>
    <name evidence="4" type="primary">Pxn_0</name>
    <name evidence="4" type="ORF">FJT64_008894</name>
</gene>
<dbReference type="InterPro" id="IPR037120">
    <property type="entry name" value="Haem_peroxidase_sf_animal"/>
</dbReference>
<keyword evidence="2" id="KW-0408">Iron</keyword>
<keyword evidence="1" id="KW-0575">Peroxidase</keyword>
<dbReference type="InterPro" id="IPR019791">
    <property type="entry name" value="Haem_peroxidase_animal"/>
</dbReference>
<dbReference type="PANTHER" id="PTHR11475">
    <property type="entry name" value="OXIDASE/PEROXIDASE"/>
    <property type="match status" value="1"/>
</dbReference>
<feature type="compositionally biased region" description="Basic residues" evidence="3">
    <location>
        <begin position="588"/>
        <end position="598"/>
    </location>
</feature>
<keyword evidence="5" id="KW-1185">Reference proteome</keyword>
<feature type="binding site" description="axial binding residue" evidence="2">
    <location>
        <position position="317"/>
    </location>
    <ligand>
        <name>heme b</name>
        <dbReference type="ChEBI" id="CHEBI:60344"/>
    </ligand>
    <ligandPart>
        <name>Fe</name>
        <dbReference type="ChEBI" id="CHEBI:18248"/>
    </ligandPart>
</feature>
<dbReference type="SUPFAM" id="SSF48113">
    <property type="entry name" value="Heme-dependent peroxidases"/>
    <property type="match status" value="1"/>
</dbReference>
<sequence>MLDVSSAGHLLSGVRPLSISKEYLSTVRNSSLLRLSQLDKLETRLKQKGVQPAPHSASHRHQQLFMSTSNRAREHARDGMVNNWAAQIITRDYNLSSPWTERVSQLIPVRTPDICRAPPPSCNASYPYRTANGTCNNLQNPLWGSAFRAFRRVLQPDYEDGVSFPRSADDGGYLPAARQVCRHIFTDEYHGDTTRSLLMMQWGQFIDHDLTATAASKGSGGAPIRCCGPDIDNDPTLLHPECAPLLISFEDPQFAKLNVSCLDFVRSAPAPLCTYGEDLAQSASLLPQTEGYFTGYSEQIDPTISNVFATAAFRFGHSQIQGLIKMVGAFSKTEDFIQLHRLYFNPFRLYQDTKMTSLVRGQLNTCSRATDGHLTSQITTHLFEAENATTGLDLGAINVQRGRDHGLPPYNAWRRRCGLPPVTSFEQLRGIVQQPEQVDHVQMLYRSIEHVDLYVGGLLERPLEGAAVGPTFACLLTDQFVRLKAGDRFWYESGDPNVRFTPDQLQEIRKANLARVLCDTSDDIRRVQERPMLLPSEDNKPQPCGSVALPVLDLGYWEEIVDEDDGNDGNDDGNDAGKEAEANDEAGKKRRKSWHRRH</sequence>
<dbReference type="GO" id="GO:0006979">
    <property type="term" value="P:response to oxidative stress"/>
    <property type="evidence" value="ECO:0007669"/>
    <property type="project" value="InterPro"/>
</dbReference>
<dbReference type="PANTHER" id="PTHR11475:SF141">
    <property type="entry name" value="CARDINAL"/>
    <property type="match status" value="1"/>
</dbReference>
<evidence type="ECO:0000256" key="2">
    <source>
        <dbReference type="PIRSR" id="PIRSR619791-2"/>
    </source>
</evidence>
<dbReference type="Gene3D" id="1.10.640.10">
    <property type="entry name" value="Haem peroxidase domain superfamily, animal type"/>
    <property type="match status" value="2"/>
</dbReference>
<dbReference type="Proteomes" id="UP000440578">
    <property type="component" value="Unassembled WGS sequence"/>
</dbReference>
<organism evidence="4 5">
    <name type="scientific">Amphibalanus amphitrite</name>
    <name type="common">Striped barnacle</name>
    <name type="synonym">Balanus amphitrite</name>
    <dbReference type="NCBI Taxonomy" id="1232801"/>
    <lineage>
        <taxon>Eukaryota</taxon>
        <taxon>Metazoa</taxon>
        <taxon>Ecdysozoa</taxon>
        <taxon>Arthropoda</taxon>
        <taxon>Crustacea</taxon>
        <taxon>Multicrustacea</taxon>
        <taxon>Cirripedia</taxon>
        <taxon>Thoracica</taxon>
        <taxon>Thoracicalcarea</taxon>
        <taxon>Balanomorpha</taxon>
        <taxon>Balanoidea</taxon>
        <taxon>Balanidae</taxon>
        <taxon>Amphibalaninae</taxon>
        <taxon>Amphibalanus</taxon>
    </lineage>
</organism>
<feature type="region of interest" description="Disordered" evidence="3">
    <location>
        <begin position="560"/>
        <end position="598"/>
    </location>
</feature>
<dbReference type="PRINTS" id="PR00457">
    <property type="entry name" value="ANPEROXIDASE"/>
</dbReference>
<accession>A0A6A4VAA9</accession>
<dbReference type="EMBL" id="VIIS01001761">
    <property type="protein sequence ID" value="KAF0293217.1"/>
    <property type="molecule type" value="Genomic_DNA"/>
</dbReference>
<dbReference type="AlphaFoldDB" id="A0A6A4VAA9"/>
<dbReference type="OrthoDB" id="823504at2759"/>
<keyword evidence="2" id="KW-0479">Metal-binding</keyword>
<evidence type="ECO:0000313" key="5">
    <source>
        <dbReference type="Proteomes" id="UP000440578"/>
    </source>
</evidence>
<reference evidence="4 5" key="1">
    <citation type="submission" date="2019-07" db="EMBL/GenBank/DDBJ databases">
        <title>Draft genome assembly of a fouling barnacle, Amphibalanus amphitrite (Darwin, 1854): The first reference genome for Thecostraca.</title>
        <authorList>
            <person name="Kim W."/>
        </authorList>
    </citation>
    <scope>NUCLEOTIDE SEQUENCE [LARGE SCALE GENOMIC DNA]</scope>
    <source>
        <strain evidence="4">SNU_AA5</strain>
        <tissue evidence="4">Soma without cirri and trophi</tissue>
    </source>
</reference>
<dbReference type="PROSITE" id="PS50292">
    <property type="entry name" value="PEROXIDASE_3"/>
    <property type="match status" value="1"/>
</dbReference>
<name>A0A6A4VAA9_AMPAM</name>
<dbReference type="Pfam" id="PF03098">
    <property type="entry name" value="An_peroxidase"/>
    <property type="match status" value="1"/>
</dbReference>
<evidence type="ECO:0000256" key="1">
    <source>
        <dbReference type="ARBA" id="ARBA00022559"/>
    </source>
</evidence>
<feature type="compositionally biased region" description="Acidic residues" evidence="3">
    <location>
        <begin position="560"/>
        <end position="574"/>
    </location>
</feature>
<dbReference type="GO" id="GO:0020037">
    <property type="term" value="F:heme binding"/>
    <property type="evidence" value="ECO:0007669"/>
    <property type="project" value="InterPro"/>
</dbReference>
<keyword evidence="1" id="KW-0560">Oxidoreductase</keyword>
<evidence type="ECO:0000256" key="3">
    <source>
        <dbReference type="SAM" id="MobiDB-lite"/>
    </source>
</evidence>
<dbReference type="GO" id="GO:0004601">
    <property type="term" value="F:peroxidase activity"/>
    <property type="evidence" value="ECO:0007669"/>
    <property type="project" value="UniProtKB-KW"/>
</dbReference>
<keyword evidence="2" id="KW-0349">Heme</keyword>
<evidence type="ECO:0000313" key="4">
    <source>
        <dbReference type="EMBL" id="KAF0293217.1"/>
    </source>
</evidence>
<dbReference type="GO" id="GO:0046872">
    <property type="term" value="F:metal ion binding"/>
    <property type="evidence" value="ECO:0007669"/>
    <property type="project" value="UniProtKB-KW"/>
</dbReference>
<feature type="compositionally biased region" description="Basic and acidic residues" evidence="3">
    <location>
        <begin position="575"/>
        <end position="587"/>
    </location>
</feature>
<proteinExistence type="predicted"/>
<comment type="caution">
    <text evidence="4">The sequence shown here is derived from an EMBL/GenBank/DDBJ whole genome shotgun (WGS) entry which is preliminary data.</text>
</comment>